<dbReference type="Pfam" id="PF01614">
    <property type="entry name" value="IclR_C"/>
    <property type="match status" value="1"/>
</dbReference>
<evidence type="ECO:0000256" key="3">
    <source>
        <dbReference type="ARBA" id="ARBA00023163"/>
    </source>
</evidence>
<reference evidence="5 6" key="1">
    <citation type="submission" date="2016-10" db="EMBL/GenBank/DDBJ databases">
        <authorList>
            <person name="de Groot N.N."/>
        </authorList>
    </citation>
    <scope>NUCLEOTIDE SEQUENCE [LARGE SCALE GENOMIC DNA]</scope>
    <source>
        <strain evidence="5 6">GAS522</strain>
    </source>
</reference>
<dbReference type="PANTHER" id="PTHR30136:SF35">
    <property type="entry name" value="HTH-TYPE TRANSCRIPTIONAL REGULATOR RV1719"/>
    <property type="match status" value="1"/>
</dbReference>
<dbReference type="GO" id="GO:0003700">
    <property type="term" value="F:DNA-binding transcription factor activity"/>
    <property type="evidence" value="ECO:0007669"/>
    <property type="project" value="TreeGrafter"/>
</dbReference>
<name>A0A1M6W236_9BRAD</name>
<dbReference type="InterPro" id="IPR014757">
    <property type="entry name" value="Tscrpt_reg_IclR_C"/>
</dbReference>
<accession>A0A1M6W236</accession>
<protein>
    <submittedName>
        <fullName evidence="5">Transcriptional regulator, IclR family</fullName>
    </submittedName>
</protein>
<dbReference type="InterPro" id="IPR050707">
    <property type="entry name" value="HTH_MetabolicPath_Reg"/>
</dbReference>
<keyword evidence="2" id="KW-0238">DNA-binding</keyword>
<dbReference type="PANTHER" id="PTHR30136">
    <property type="entry name" value="HELIX-TURN-HELIX TRANSCRIPTIONAL REGULATOR, ICLR FAMILY"/>
    <property type="match status" value="1"/>
</dbReference>
<dbReference type="PROSITE" id="PS51078">
    <property type="entry name" value="ICLR_ED"/>
    <property type="match status" value="1"/>
</dbReference>
<dbReference type="EMBL" id="FNTI01000001">
    <property type="protein sequence ID" value="SEC75069.1"/>
    <property type="molecule type" value="Genomic_DNA"/>
</dbReference>
<evidence type="ECO:0000256" key="1">
    <source>
        <dbReference type="ARBA" id="ARBA00023015"/>
    </source>
</evidence>
<dbReference type="InterPro" id="IPR005471">
    <property type="entry name" value="Tscrpt_reg_IclR_N"/>
</dbReference>
<evidence type="ECO:0000259" key="4">
    <source>
        <dbReference type="PROSITE" id="PS51078"/>
    </source>
</evidence>
<keyword evidence="1" id="KW-0805">Transcription regulation</keyword>
<keyword evidence="3" id="KW-0804">Transcription</keyword>
<feature type="domain" description="IclR-ED" evidence="4">
    <location>
        <begin position="64"/>
        <end position="242"/>
    </location>
</feature>
<dbReference type="GO" id="GO:0003677">
    <property type="term" value="F:DNA binding"/>
    <property type="evidence" value="ECO:0007669"/>
    <property type="project" value="UniProtKB-KW"/>
</dbReference>
<dbReference type="SUPFAM" id="SSF46785">
    <property type="entry name" value="Winged helix' DNA-binding domain"/>
    <property type="match status" value="1"/>
</dbReference>
<organism evidence="5 6">
    <name type="scientific">Bradyrhizobium lablabi</name>
    <dbReference type="NCBI Taxonomy" id="722472"/>
    <lineage>
        <taxon>Bacteria</taxon>
        <taxon>Pseudomonadati</taxon>
        <taxon>Pseudomonadota</taxon>
        <taxon>Alphaproteobacteria</taxon>
        <taxon>Hyphomicrobiales</taxon>
        <taxon>Nitrobacteraceae</taxon>
        <taxon>Bradyrhizobium</taxon>
    </lineage>
</organism>
<dbReference type="SUPFAM" id="SSF55781">
    <property type="entry name" value="GAF domain-like"/>
    <property type="match status" value="1"/>
</dbReference>
<evidence type="ECO:0000313" key="6">
    <source>
        <dbReference type="Proteomes" id="UP000183208"/>
    </source>
</evidence>
<dbReference type="InterPro" id="IPR036390">
    <property type="entry name" value="WH_DNA-bd_sf"/>
</dbReference>
<dbReference type="GO" id="GO:0045892">
    <property type="term" value="P:negative regulation of DNA-templated transcription"/>
    <property type="evidence" value="ECO:0007669"/>
    <property type="project" value="TreeGrafter"/>
</dbReference>
<sequence>MKSASRTFDLFETFARIQAPITLSDLARQMKMPVSTCFNLVRTFEARGFLYSLGSRRGLYPTKRMLQLVTTIAQHDPIGTRVSHALSELRDTTGETVVLAKRSGDKVVYMEIFESSHRIRYSAEVGEIRDLHANSMGKALLGQLPEAERKAVISRLKFTKYTKQTLPSAAAYATDIAKSLKRGYCLNDGESVADVMGVAVAMKINDEHFAVALAGPRYRMKDEIAARAGQLQRACRSIADAG</sequence>
<gene>
    <name evidence="5" type="ORF">SAMN05444171_2175</name>
</gene>
<proteinExistence type="predicted"/>
<dbReference type="OrthoDB" id="6057486at2"/>
<dbReference type="Proteomes" id="UP000183208">
    <property type="component" value="Unassembled WGS sequence"/>
</dbReference>
<dbReference type="Pfam" id="PF09339">
    <property type="entry name" value="HTH_IclR"/>
    <property type="match status" value="1"/>
</dbReference>
<dbReference type="InterPro" id="IPR036388">
    <property type="entry name" value="WH-like_DNA-bd_sf"/>
</dbReference>
<evidence type="ECO:0000313" key="5">
    <source>
        <dbReference type="EMBL" id="SEC75069.1"/>
    </source>
</evidence>
<dbReference type="Gene3D" id="3.30.450.40">
    <property type="match status" value="1"/>
</dbReference>
<dbReference type="AlphaFoldDB" id="A0A1M6W236"/>
<dbReference type="InterPro" id="IPR029016">
    <property type="entry name" value="GAF-like_dom_sf"/>
</dbReference>
<dbReference type="RefSeq" id="WP_074818679.1">
    <property type="nucleotide sequence ID" value="NZ_FNTI01000001.1"/>
</dbReference>
<evidence type="ECO:0000256" key="2">
    <source>
        <dbReference type="ARBA" id="ARBA00023125"/>
    </source>
</evidence>
<dbReference type="Gene3D" id="1.10.10.10">
    <property type="entry name" value="Winged helix-like DNA-binding domain superfamily/Winged helix DNA-binding domain"/>
    <property type="match status" value="1"/>
</dbReference>